<gene>
    <name evidence="1" type="ORF">BZL30_8419</name>
</gene>
<reference evidence="1 2" key="1">
    <citation type="submission" date="2017-02" db="EMBL/GenBank/DDBJ databases">
        <title>Complete genome sequences of Mycobacterium kansasii strains isolated from rhesus macaques.</title>
        <authorList>
            <person name="Panda A."/>
            <person name="Nagaraj S."/>
            <person name="Zhao X."/>
            <person name="Tettelin H."/>
            <person name="Detolla L.J."/>
        </authorList>
    </citation>
    <scope>NUCLEOTIDE SEQUENCE [LARGE SCALE GENOMIC DNA]</scope>
    <source>
        <strain evidence="1 2">11-3813</strain>
    </source>
</reference>
<evidence type="ECO:0000313" key="1">
    <source>
        <dbReference type="EMBL" id="OOK66652.1"/>
    </source>
</evidence>
<dbReference type="Proteomes" id="UP000189229">
    <property type="component" value="Unassembled WGS sequence"/>
</dbReference>
<comment type="caution">
    <text evidence="1">The sequence shown here is derived from an EMBL/GenBank/DDBJ whole genome shotgun (WGS) entry which is preliminary data.</text>
</comment>
<organism evidence="1 2">
    <name type="scientific">Mycobacterium kansasii</name>
    <dbReference type="NCBI Taxonomy" id="1768"/>
    <lineage>
        <taxon>Bacteria</taxon>
        <taxon>Bacillati</taxon>
        <taxon>Actinomycetota</taxon>
        <taxon>Actinomycetes</taxon>
        <taxon>Mycobacteriales</taxon>
        <taxon>Mycobacteriaceae</taxon>
        <taxon>Mycobacterium</taxon>
    </lineage>
</organism>
<name>A0A1V3WII7_MYCKA</name>
<sequence>MGAHAKYPRVDAESDEASMPINRHLDGACLMCGGERLGVHPVNLLVQKRHHDVGLIKHPSDLGVMSRAHIISVDSRSGSATYGSNTIEPVVLRPCKS</sequence>
<dbReference type="EMBL" id="MVBM01000009">
    <property type="protein sequence ID" value="OOK66652.1"/>
    <property type="molecule type" value="Genomic_DNA"/>
</dbReference>
<proteinExistence type="predicted"/>
<evidence type="ECO:0000313" key="2">
    <source>
        <dbReference type="Proteomes" id="UP000189229"/>
    </source>
</evidence>
<protein>
    <submittedName>
        <fullName evidence="1">Uncharacterized protein</fullName>
    </submittedName>
</protein>
<accession>A0A1V3WII7</accession>
<dbReference type="AlphaFoldDB" id="A0A1V3WII7"/>